<keyword evidence="8" id="KW-0411">Iron-sulfur</keyword>
<dbReference type="GO" id="GO:0016491">
    <property type="term" value="F:oxidoreductase activity"/>
    <property type="evidence" value="ECO:0007669"/>
    <property type="project" value="UniProtKB-KW"/>
</dbReference>
<organism evidence="12 13">
    <name type="scientific">Caballeronia novacaledonica</name>
    <dbReference type="NCBI Taxonomy" id="1544861"/>
    <lineage>
        <taxon>Bacteria</taxon>
        <taxon>Pseudomonadati</taxon>
        <taxon>Pseudomonadota</taxon>
        <taxon>Betaproteobacteria</taxon>
        <taxon>Burkholderiales</taxon>
        <taxon>Burkholderiaceae</taxon>
        <taxon>Caballeronia</taxon>
    </lineage>
</organism>
<keyword evidence="9" id="KW-1133">Transmembrane helix</keyword>
<evidence type="ECO:0000256" key="4">
    <source>
        <dbReference type="ARBA" id="ARBA00022714"/>
    </source>
</evidence>
<dbReference type="SUPFAM" id="SSF54292">
    <property type="entry name" value="2Fe-2S ferredoxin-like"/>
    <property type="match status" value="1"/>
</dbReference>
<dbReference type="CDD" id="cd06185">
    <property type="entry name" value="PDR_like"/>
    <property type="match status" value="1"/>
</dbReference>
<dbReference type="InterPro" id="IPR036010">
    <property type="entry name" value="2Fe-2S_ferredoxin-like_sf"/>
</dbReference>
<evidence type="ECO:0000313" key="13">
    <source>
        <dbReference type="Proteomes" id="UP000238169"/>
    </source>
</evidence>
<keyword evidence="4" id="KW-0001">2Fe-2S</keyword>
<keyword evidence="13" id="KW-1185">Reference proteome</keyword>
<sequence length="325" mass="35416">MAQSNIKVEVTRVRQLTERVREYLLTPVDGRPLPQYTPGAHVAIHTVSPERGLIVRHYSLIGGDDREADPRATYRIAVQRDSDTRGSAHIHATFAPGTRAEIAPPMNNFPLDRRHGPVLLIAGGIGITPIFSMARSLVRRRRPFKVVYAGRNRESMAYHDALGNVAAGSATFHYSDDAGVLDVVKLLQEQEHGTTVYVCGPGAMIVATHAAGEQLGWNADRVRSEAFGVGRAENPQAFDVHLQRSGRTVHVSEDASILDALNAAGVPVLWDCRRGECGLCPLKVVSSDGALQHNDRYLTDEEKAAGDTMCICVSRTKGREIVLDA</sequence>
<dbReference type="PANTHER" id="PTHR47354:SF1">
    <property type="entry name" value="CARNITINE MONOOXYGENASE REDUCTASE SUBUNIT"/>
    <property type="match status" value="1"/>
</dbReference>
<dbReference type="PANTHER" id="PTHR47354">
    <property type="entry name" value="NADH OXIDOREDUCTASE HCR"/>
    <property type="match status" value="1"/>
</dbReference>
<dbReference type="InterPro" id="IPR054582">
    <property type="entry name" value="DmmA-like_N"/>
</dbReference>
<keyword evidence="6" id="KW-0560">Oxidoreductase</keyword>
<evidence type="ECO:0000313" key="12">
    <source>
        <dbReference type="EMBL" id="SPB18181.1"/>
    </source>
</evidence>
<dbReference type="InterPro" id="IPR012675">
    <property type="entry name" value="Beta-grasp_dom_sf"/>
</dbReference>
<dbReference type="SUPFAM" id="SSF63380">
    <property type="entry name" value="Riboflavin synthase domain-like"/>
    <property type="match status" value="1"/>
</dbReference>
<name>A0A2U3ID89_9BURK</name>
<dbReference type="InterPro" id="IPR017927">
    <property type="entry name" value="FAD-bd_FR_type"/>
</dbReference>
<dbReference type="PRINTS" id="PR00409">
    <property type="entry name" value="PHDIOXRDTASE"/>
</dbReference>
<dbReference type="InterPro" id="IPR006058">
    <property type="entry name" value="2Fe2S_fd_BS"/>
</dbReference>
<evidence type="ECO:0000256" key="2">
    <source>
        <dbReference type="ARBA" id="ARBA00022630"/>
    </source>
</evidence>
<evidence type="ECO:0000256" key="6">
    <source>
        <dbReference type="ARBA" id="ARBA00023002"/>
    </source>
</evidence>
<dbReference type="Proteomes" id="UP000238169">
    <property type="component" value="Unassembled WGS sequence"/>
</dbReference>
<dbReference type="AlphaFoldDB" id="A0A2U3ID89"/>
<keyword evidence="9" id="KW-0472">Membrane</keyword>
<dbReference type="InterPro" id="IPR001041">
    <property type="entry name" value="2Fe-2S_ferredoxin-type"/>
</dbReference>
<dbReference type="PROSITE" id="PS00197">
    <property type="entry name" value="2FE2S_FER_1"/>
    <property type="match status" value="1"/>
</dbReference>
<evidence type="ECO:0000259" key="10">
    <source>
        <dbReference type="PROSITE" id="PS51085"/>
    </source>
</evidence>
<feature type="domain" description="2Fe-2S ferredoxin-type" evidence="10">
    <location>
        <begin position="238"/>
        <end position="325"/>
    </location>
</feature>
<protein>
    <submittedName>
        <fullName evidence="12">Ferredoxin/oxidoreductase FAD/NAD(P)-binding protein</fullName>
    </submittedName>
</protein>
<dbReference type="InterPro" id="IPR039261">
    <property type="entry name" value="FNR_nucleotide-bd"/>
</dbReference>
<evidence type="ECO:0000256" key="3">
    <source>
        <dbReference type="ARBA" id="ARBA00022643"/>
    </source>
</evidence>
<reference evidence="13" key="1">
    <citation type="submission" date="2018-01" db="EMBL/GenBank/DDBJ databases">
        <authorList>
            <person name="Peeters C."/>
        </authorList>
    </citation>
    <scope>NUCLEOTIDE SEQUENCE [LARGE SCALE GENOMIC DNA]</scope>
</reference>
<keyword evidence="2" id="KW-0285">Flavoprotein</keyword>
<dbReference type="OrthoDB" id="544091at2"/>
<evidence type="ECO:0000256" key="8">
    <source>
        <dbReference type="ARBA" id="ARBA00023014"/>
    </source>
</evidence>
<proteinExistence type="predicted"/>
<dbReference type="SUPFAM" id="SSF52343">
    <property type="entry name" value="Ferredoxin reductase-like, C-terminal NADP-linked domain"/>
    <property type="match status" value="1"/>
</dbReference>
<evidence type="ECO:0000256" key="5">
    <source>
        <dbReference type="ARBA" id="ARBA00022723"/>
    </source>
</evidence>
<accession>A0A2U3ID89</accession>
<dbReference type="Gene3D" id="3.40.50.80">
    <property type="entry name" value="Nucleotide-binding domain of ferredoxin-NADP reductase (FNR) module"/>
    <property type="match status" value="1"/>
</dbReference>
<feature type="domain" description="FAD-binding FR-type" evidence="11">
    <location>
        <begin position="3"/>
        <end position="112"/>
    </location>
</feature>
<dbReference type="InterPro" id="IPR017938">
    <property type="entry name" value="Riboflavin_synthase-like_b-brl"/>
</dbReference>
<dbReference type="CDD" id="cd00207">
    <property type="entry name" value="fer2"/>
    <property type="match status" value="1"/>
</dbReference>
<evidence type="ECO:0000256" key="1">
    <source>
        <dbReference type="ARBA" id="ARBA00001917"/>
    </source>
</evidence>
<keyword evidence="3" id="KW-0288">FMN</keyword>
<keyword evidence="7" id="KW-0408">Iron</keyword>
<gene>
    <name evidence="12" type="ORF">NOV72_05380</name>
</gene>
<keyword evidence="5" id="KW-0479">Metal-binding</keyword>
<keyword evidence="9" id="KW-0812">Transmembrane</keyword>
<dbReference type="Gene3D" id="3.10.20.30">
    <property type="match status" value="1"/>
</dbReference>
<dbReference type="GO" id="GO:0051537">
    <property type="term" value="F:2 iron, 2 sulfur cluster binding"/>
    <property type="evidence" value="ECO:0007669"/>
    <property type="project" value="UniProtKB-KW"/>
</dbReference>
<evidence type="ECO:0000259" key="11">
    <source>
        <dbReference type="PROSITE" id="PS51384"/>
    </source>
</evidence>
<dbReference type="GO" id="GO:0046872">
    <property type="term" value="F:metal ion binding"/>
    <property type="evidence" value="ECO:0007669"/>
    <property type="project" value="UniProtKB-KW"/>
</dbReference>
<dbReference type="PROSITE" id="PS51384">
    <property type="entry name" value="FAD_FR"/>
    <property type="match status" value="1"/>
</dbReference>
<dbReference type="PROSITE" id="PS51085">
    <property type="entry name" value="2FE2S_FER_2"/>
    <property type="match status" value="1"/>
</dbReference>
<dbReference type="Gene3D" id="2.40.30.10">
    <property type="entry name" value="Translation factors"/>
    <property type="match status" value="1"/>
</dbReference>
<evidence type="ECO:0000256" key="7">
    <source>
        <dbReference type="ARBA" id="ARBA00023004"/>
    </source>
</evidence>
<comment type="cofactor">
    <cofactor evidence="1">
        <name>FMN</name>
        <dbReference type="ChEBI" id="CHEBI:58210"/>
    </cofactor>
</comment>
<dbReference type="Pfam" id="PF22290">
    <property type="entry name" value="DmmA-like_N"/>
    <property type="match status" value="1"/>
</dbReference>
<dbReference type="EMBL" id="OGTP01000027">
    <property type="protein sequence ID" value="SPB18181.1"/>
    <property type="molecule type" value="Genomic_DNA"/>
</dbReference>
<evidence type="ECO:0000256" key="9">
    <source>
        <dbReference type="SAM" id="Phobius"/>
    </source>
</evidence>
<dbReference type="Pfam" id="PF00111">
    <property type="entry name" value="Fer2"/>
    <property type="match status" value="1"/>
</dbReference>
<dbReference type="RefSeq" id="WP_106857637.1">
    <property type="nucleotide sequence ID" value="NZ_OGTP01000027.1"/>
</dbReference>
<feature type="transmembrane region" description="Helical" evidence="9">
    <location>
        <begin position="118"/>
        <end position="138"/>
    </location>
</feature>
<dbReference type="InterPro" id="IPR050415">
    <property type="entry name" value="MRET"/>
</dbReference>